<dbReference type="InterPro" id="IPR050504">
    <property type="entry name" value="IgSF_BTN/MOG"/>
</dbReference>
<evidence type="ECO:0000256" key="4">
    <source>
        <dbReference type="ARBA" id="ARBA00022729"/>
    </source>
</evidence>
<dbReference type="Pfam" id="PF07686">
    <property type="entry name" value="V-set"/>
    <property type="match status" value="1"/>
</dbReference>
<protein>
    <recommendedName>
        <fullName evidence="13">Butyrophilin subfamily 3 member A3</fullName>
    </recommendedName>
</protein>
<dbReference type="InterPro" id="IPR043136">
    <property type="entry name" value="B30.2/SPRY_sf"/>
</dbReference>
<keyword evidence="4" id="KW-0732">Signal</keyword>
<feature type="transmembrane region" description="Helical" evidence="9">
    <location>
        <begin position="12"/>
        <end position="31"/>
    </location>
</feature>
<evidence type="ECO:0000256" key="1">
    <source>
        <dbReference type="ARBA" id="ARBA00004479"/>
    </source>
</evidence>
<dbReference type="InterPro" id="IPR001870">
    <property type="entry name" value="B30.2/SPRY"/>
</dbReference>
<evidence type="ECO:0000256" key="5">
    <source>
        <dbReference type="ARBA" id="ARBA00022989"/>
    </source>
</evidence>
<dbReference type="SUPFAM" id="SSF48726">
    <property type="entry name" value="Immunoglobulin"/>
    <property type="match status" value="2"/>
</dbReference>
<dbReference type="SMART" id="SM00449">
    <property type="entry name" value="SPRY"/>
    <property type="match status" value="1"/>
</dbReference>
<keyword evidence="3 9" id="KW-0812">Transmembrane</keyword>
<evidence type="ECO:0000259" key="11">
    <source>
        <dbReference type="PROSITE" id="PS50835"/>
    </source>
</evidence>
<dbReference type="GO" id="GO:0009897">
    <property type="term" value="C:external side of plasma membrane"/>
    <property type="evidence" value="ECO:0007669"/>
    <property type="project" value="TreeGrafter"/>
</dbReference>
<keyword evidence="5 9" id="KW-1133">Transmembrane helix</keyword>
<dbReference type="FunFam" id="2.60.120.920:FF:000004">
    <property type="entry name" value="Butyrophilin subfamily 1 member A1"/>
    <property type="match status" value="1"/>
</dbReference>
<dbReference type="InterPro" id="IPR003877">
    <property type="entry name" value="SPRY_dom"/>
</dbReference>
<comment type="similarity">
    <text evidence="2">Belongs to the immunoglobulin superfamily. BTN/MOG family.</text>
</comment>
<evidence type="ECO:0000313" key="12">
    <source>
        <dbReference type="Ensembl" id="ENSEASP00005010284.1"/>
    </source>
</evidence>
<feature type="domain" description="Ig-like" evidence="11">
    <location>
        <begin position="39"/>
        <end position="102"/>
    </location>
</feature>
<dbReference type="GO" id="GO:0005102">
    <property type="term" value="F:signaling receptor binding"/>
    <property type="evidence" value="ECO:0007669"/>
    <property type="project" value="TreeGrafter"/>
</dbReference>
<evidence type="ECO:0000256" key="2">
    <source>
        <dbReference type="ARBA" id="ARBA00007591"/>
    </source>
</evidence>
<dbReference type="OMA" id="FFRSAKP"/>
<dbReference type="InterPro" id="IPR006574">
    <property type="entry name" value="PRY"/>
</dbReference>
<feature type="domain" description="Ig-like" evidence="11">
    <location>
        <begin position="134"/>
        <end position="212"/>
    </location>
</feature>
<accession>A0A8C4LG98</accession>
<dbReference type="PANTHER" id="PTHR24100:SF56">
    <property type="entry name" value="BUTYROPHILIN SUBFAMILY 3 MEMBER A3"/>
    <property type="match status" value="1"/>
</dbReference>
<dbReference type="AlphaFoldDB" id="A0A8C4LG98"/>
<dbReference type="InterPro" id="IPR037954">
    <property type="entry name" value="SPRY_PRY_BTN3"/>
</dbReference>
<dbReference type="InterPro" id="IPR003879">
    <property type="entry name" value="Butyrophylin_SPRY"/>
</dbReference>
<dbReference type="GO" id="GO:0001817">
    <property type="term" value="P:regulation of cytokine production"/>
    <property type="evidence" value="ECO:0007669"/>
    <property type="project" value="TreeGrafter"/>
</dbReference>
<dbReference type="CDD" id="cd15820">
    <property type="entry name" value="SPRY_PRY_BTN3"/>
    <property type="match status" value="1"/>
</dbReference>
<evidence type="ECO:0000256" key="6">
    <source>
        <dbReference type="ARBA" id="ARBA00023136"/>
    </source>
</evidence>
<dbReference type="InterPro" id="IPR013106">
    <property type="entry name" value="Ig_V-set"/>
</dbReference>
<evidence type="ECO:0000256" key="9">
    <source>
        <dbReference type="SAM" id="Phobius"/>
    </source>
</evidence>
<dbReference type="PANTHER" id="PTHR24100">
    <property type="entry name" value="BUTYROPHILIN"/>
    <property type="match status" value="1"/>
</dbReference>
<keyword evidence="7" id="KW-0393">Immunoglobulin domain</keyword>
<dbReference type="InterPro" id="IPR036179">
    <property type="entry name" value="Ig-like_dom_sf"/>
</dbReference>
<dbReference type="InterPro" id="IPR013783">
    <property type="entry name" value="Ig-like_fold"/>
</dbReference>
<dbReference type="Gene3D" id="2.60.40.10">
    <property type="entry name" value="Immunoglobulins"/>
    <property type="match status" value="2"/>
</dbReference>
<keyword evidence="6 9" id="KW-0472">Membrane</keyword>
<comment type="subcellular location">
    <subcellularLocation>
        <location evidence="1">Membrane</location>
        <topology evidence="1">Single-pass type I membrane protein</topology>
    </subcellularLocation>
</comment>
<evidence type="ECO:0000256" key="8">
    <source>
        <dbReference type="SAM" id="Coils"/>
    </source>
</evidence>
<evidence type="ECO:0000256" key="7">
    <source>
        <dbReference type="ARBA" id="ARBA00023319"/>
    </source>
</evidence>
<dbReference type="SMART" id="SM00589">
    <property type="entry name" value="PRY"/>
    <property type="match status" value="1"/>
</dbReference>
<dbReference type="InterPro" id="IPR003599">
    <property type="entry name" value="Ig_sub"/>
</dbReference>
<dbReference type="PRINTS" id="PR01407">
    <property type="entry name" value="BUTYPHLNCDUF"/>
</dbReference>
<dbReference type="SUPFAM" id="SSF49899">
    <property type="entry name" value="Concanavalin A-like lectins/glucanases"/>
    <property type="match status" value="1"/>
</dbReference>
<name>A0A8C4LG98_EQUAS</name>
<proteinExistence type="inferred from homology"/>
<dbReference type="Gene3D" id="2.60.120.920">
    <property type="match status" value="1"/>
</dbReference>
<dbReference type="PROSITE" id="PS50188">
    <property type="entry name" value="B302_SPRY"/>
    <property type="match status" value="1"/>
</dbReference>
<dbReference type="Ensembl" id="ENSEAST00005011194.1">
    <property type="protein sequence ID" value="ENSEASP00005010284.1"/>
    <property type="gene ID" value="ENSEASG00005007293.1"/>
</dbReference>
<dbReference type="Pfam" id="PF00622">
    <property type="entry name" value="SPRY"/>
    <property type="match status" value="1"/>
</dbReference>
<dbReference type="InterPro" id="IPR053896">
    <property type="entry name" value="BTN3A2-like_Ig-C"/>
</dbReference>
<reference evidence="12" key="1">
    <citation type="submission" date="2023-03" db="UniProtKB">
        <authorList>
            <consortium name="Ensembl"/>
        </authorList>
    </citation>
    <scope>IDENTIFICATION</scope>
</reference>
<feature type="coiled-coil region" evidence="8">
    <location>
        <begin position="246"/>
        <end position="273"/>
    </location>
</feature>
<dbReference type="InterPro" id="IPR007110">
    <property type="entry name" value="Ig-like_dom"/>
</dbReference>
<evidence type="ECO:0000256" key="3">
    <source>
        <dbReference type="ARBA" id="ARBA00022692"/>
    </source>
</evidence>
<evidence type="ECO:0000259" key="10">
    <source>
        <dbReference type="PROSITE" id="PS50188"/>
    </source>
</evidence>
<feature type="transmembrane region" description="Helical" evidence="9">
    <location>
        <begin position="224"/>
        <end position="247"/>
    </location>
</feature>
<feature type="domain" description="B30.2/SPRY" evidence="10">
    <location>
        <begin position="282"/>
        <end position="476"/>
    </location>
</feature>
<evidence type="ECO:0008006" key="13">
    <source>
        <dbReference type="Google" id="ProtNLM"/>
    </source>
</evidence>
<sequence length="498" mass="56108">KYFQKHLHSYDMKYMITITYYLTFFAVIGPLEPILAMVGEDVDLSCHVSPKMSAESMELLWVRPNLREVVYETSILRDGITEGTSTLRIYNVRPSDTGNYLCYFQGDNFYEKAMVELKVAELGSDPHIEMKGYEGGGIHLECMSTGWYPQPQIQWRDAKGEVMPAVAAPLVEDGDGLYAVTASVIVKGSSGEGVSCLIRNPLLNQEKTTGISIADPFFWRAQPWIAAFAGTLPVLLLLLAGAVYFLWRQKKEKEALSQEKEALSQEKEALFQKTKALFQEKERKSVETQTALAEKKQKRTDVILDPDTANHILLISEDRKILKLADSEQNLPDNPKRFNTRNSVLGCKSFMSGRHFWEVDVGVRKGWYVGVCRENVERKKQVSMAPKNGFWIIGLSDMNEYQALTDPLTKLAILNPPQIVGIFLDYETGEVSFYNAKDGSHIYTFPHTSFSGPLYPIFRLIGWDDTPLTIFPPTTLITVAASLTLKEEEASILLGPFI</sequence>
<keyword evidence="8" id="KW-0175">Coiled coil</keyword>
<dbReference type="Pfam" id="PF22705">
    <property type="entry name" value="C2-set_3"/>
    <property type="match status" value="1"/>
</dbReference>
<dbReference type="PROSITE" id="PS50835">
    <property type="entry name" value="IG_LIKE"/>
    <property type="match status" value="2"/>
</dbReference>
<dbReference type="GO" id="GO:0050852">
    <property type="term" value="P:T cell receptor signaling pathway"/>
    <property type="evidence" value="ECO:0007669"/>
    <property type="project" value="TreeGrafter"/>
</dbReference>
<dbReference type="FunFam" id="2.60.40.10:FF:000088">
    <property type="entry name" value="Butyrophilin subfamily 1 member A1"/>
    <property type="match status" value="1"/>
</dbReference>
<dbReference type="Pfam" id="PF13765">
    <property type="entry name" value="PRY"/>
    <property type="match status" value="1"/>
</dbReference>
<dbReference type="InterPro" id="IPR013320">
    <property type="entry name" value="ConA-like_dom_sf"/>
</dbReference>
<dbReference type="SMART" id="SM00409">
    <property type="entry name" value="IG"/>
    <property type="match status" value="1"/>
</dbReference>
<organism evidence="12">
    <name type="scientific">Equus asinus asinus</name>
    <dbReference type="NCBI Taxonomy" id="83772"/>
    <lineage>
        <taxon>Eukaryota</taxon>
        <taxon>Metazoa</taxon>
        <taxon>Chordata</taxon>
        <taxon>Craniata</taxon>
        <taxon>Vertebrata</taxon>
        <taxon>Euteleostomi</taxon>
        <taxon>Mammalia</taxon>
        <taxon>Eutheria</taxon>
        <taxon>Laurasiatheria</taxon>
        <taxon>Perissodactyla</taxon>
        <taxon>Equidae</taxon>
        <taxon>Equus</taxon>
    </lineage>
</organism>